<dbReference type="EMBL" id="CAMXCT030000879">
    <property type="protein sequence ID" value="CAL4771634.1"/>
    <property type="molecule type" value="Genomic_DNA"/>
</dbReference>
<organism evidence="3">
    <name type="scientific">Cladocopium goreaui</name>
    <dbReference type="NCBI Taxonomy" id="2562237"/>
    <lineage>
        <taxon>Eukaryota</taxon>
        <taxon>Sar</taxon>
        <taxon>Alveolata</taxon>
        <taxon>Dinophyceae</taxon>
        <taxon>Suessiales</taxon>
        <taxon>Symbiodiniaceae</taxon>
        <taxon>Cladocopium</taxon>
    </lineage>
</organism>
<dbReference type="PANTHER" id="PTHR11439">
    <property type="entry name" value="GAG-POL-RELATED RETROTRANSPOSON"/>
    <property type="match status" value="1"/>
</dbReference>
<name>A0A9P1FRZ4_9DINO</name>
<accession>A0A9P1FRZ4</accession>
<feature type="region of interest" description="Disordered" evidence="1">
    <location>
        <begin position="771"/>
        <end position="820"/>
    </location>
</feature>
<sequence>MASPQRLEEGFPGQAGHILFGGCQGQQQQSVVTPQAAHTASVHACGSPTVQQQNATEVSQLRNMVFALQQGMNQLFSLLRSAGPVAAAPVSGAMLGPQFGGQNPVSQQFLNGQESQQFQNGQGNQQFQSGQLGPGLLNAPFGQQYPEPFGRQYGEEAERSPTAPFGRSLEQGHSSNGLDVLSKTEKWLPGLPKPGHEGWKDRESEIVGFHDYLVELRSWASLVSPKFAAEISEATVTPQEIVLSSLSRDQQSRAGRLLSILRAAFSGHGRAENIIRAFCEGVSFGAGLSSVGFNDNGFELLRVLTREFTLQSRAEALALRAELLQRQFMPAKGETSQGTIVADTIRRLETSLAKYNKLVSTLPNIVDRSGVEVSEADRLVLLLRSLPSACAEFVLLHSAQENYVMARETACRYETQRRLYLDWNSFGKPGKLIHSVAQAEVYDMAAGDSEGQEQGENMVDSVTGRCSKCGSKRHVVQPIRRRRAVASLQTLEKVNKAPKEQVVRKEKVAQESTADQEDWWYQDGDGYWWTSTSEWSEIAAVGGEPEKESSPAEQGGYWLLDSGAAATVVSHETYERFRDHKVLVFHERSTGCIGHEFVGAAERSVRTCKEGISVIRVLAEIPDSIKERYPMASRFVDAIYIAPVWNSVGCEVIGELSSNGEIRFVRFHAKSIKNTIPLTWSTKFYQDLHQLVVREHEHGNVSEPPPQVLPAANPSLKCPKSGPPVEWVRGEGGFTDDCIACRGLKKHGTRKGLVHSRACCRRYETFLKDQASGVGGDSVPSPIEPAEPFPPDFFSEPAQPPVKDGVTPQPGPSVHSDDDVKSLSYEPSIAEENVEPDPDLDDQVRHDKRLSLEDYGDVSERPVKRRMYGKSSDPEGAFPPPSKGTPRGPGLKRPSEMNLKELEDELKKDDIDAIHSESQHWVSPFMNLATVVSQPPSMSHMLETEPVASVRFDSQGSIPESFVVNMGGMPIKIWCPTDAIDDTTGEILDGKKCHLGMKKEIEGLEECQAGDCYTVSEFEKLKERTDHPIRLISTRWVTNAKGDEVRSRMVVKDVKNKDSARSLGISSPTLGADAFQLFLTICSAWNFMVYTLDISHAFMYTPLRCRNVAVKLPMSCSTEAGEPVILHCANALNGLRSASLEWLLFLQQQLSGIGLHTDGAEPCFMAGILPSGRMAMVIVYVDDLAIACEHEDDFKLIMSCLQKKLKVKHTGTIEREGGQVTFLGREIVRLPGESALYVHLPDGYLDKTFEMWGLKAYTKFRSTLGKIAWMSQTRQDLKHFVALLGTVQASPTQASEKALRALLRFLVTDDNVSLRLPSEHGLGSEDFCEVVAYTDASHAPSTRNRRGVSGGVLTYLEGVVKTYFRHQTSISLSSCESELQAIQMVVQEAVVLSRLLTRIMRALGFLKEGEFAVARIYSDSESALKLLKTLDLPRRSRHIDIKIEWLRELAGNGFISLHHLRGDLLVADLLTKCLQTSRYLELRQAMGFVQKPLTTALLSLMRPKTKFVGGGFALLEVCCDENSQLRAVCQAWGIPYRGITYGVEMRSVYERTRDWVATLKVGLHVHLSTLCSSGSPLRRFVTPGQASELDATWDEHISGCVTCVVFVASPGRRLPCRRTPSPLALQAAVPRPPEREAREAREARELRAQARAGLKEEIHLQAKQLEVEFGMDSFSEGEESDASIQLISDGWSPVHIRKDLPLPAGIRSWGQWCNTMISLPKYQKMGWSFGDIANRGRSEKEVRKYLLWIEKTYGTNQAQETELVNGQLRLVHQVRNQATDLALFLLAMDFQGELESADLSEGAGYVRTFKQGA</sequence>
<dbReference type="InterPro" id="IPR043502">
    <property type="entry name" value="DNA/RNA_pol_sf"/>
</dbReference>
<keyword evidence="6" id="KW-1185">Reference proteome</keyword>
<dbReference type="SUPFAM" id="SSF56672">
    <property type="entry name" value="DNA/RNA polymerases"/>
    <property type="match status" value="1"/>
</dbReference>
<dbReference type="Proteomes" id="UP001152797">
    <property type="component" value="Unassembled WGS sequence"/>
</dbReference>
<evidence type="ECO:0000313" key="5">
    <source>
        <dbReference type="EMBL" id="CAL4771634.1"/>
    </source>
</evidence>
<dbReference type="EMBL" id="CAMXCT020000879">
    <property type="protein sequence ID" value="CAL1137697.1"/>
    <property type="molecule type" value="Genomic_DNA"/>
</dbReference>
<evidence type="ECO:0000256" key="1">
    <source>
        <dbReference type="SAM" id="MobiDB-lite"/>
    </source>
</evidence>
<dbReference type="PROSITE" id="PS51257">
    <property type="entry name" value="PROKAR_LIPOPROTEIN"/>
    <property type="match status" value="1"/>
</dbReference>
<reference evidence="4" key="2">
    <citation type="submission" date="2024-04" db="EMBL/GenBank/DDBJ databases">
        <authorList>
            <person name="Chen Y."/>
            <person name="Shah S."/>
            <person name="Dougan E. K."/>
            <person name="Thang M."/>
            <person name="Chan C."/>
        </authorList>
    </citation>
    <scope>NUCLEOTIDE SEQUENCE [LARGE SCALE GENOMIC DNA]</scope>
</reference>
<evidence type="ECO:0000313" key="4">
    <source>
        <dbReference type="EMBL" id="CAL1137697.1"/>
    </source>
</evidence>
<feature type="compositionally biased region" description="Basic and acidic residues" evidence="1">
    <location>
        <begin position="849"/>
        <end position="862"/>
    </location>
</feature>
<dbReference type="InterPro" id="IPR013103">
    <property type="entry name" value="RVT_2"/>
</dbReference>
<protein>
    <submittedName>
        <fullName evidence="5">Retrovirus-related Pol polyprotein from transposon TNT 1-94</fullName>
    </submittedName>
</protein>
<comment type="caution">
    <text evidence="3">The sequence shown here is derived from an EMBL/GenBank/DDBJ whole genome shotgun (WGS) entry which is preliminary data.</text>
</comment>
<reference evidence="3" key="1">
    <citation type="submission" date="2022-10" db="EMBL/GenBank/DDBJ databases">
        <authorList>
            <person name="Chen Y."/>
            <person name="Dougan E. K."/>
            <person name="Chan C."/>
            <person name="Rhodes N."/>
            <person name="Thang M."/>
        </authorList>
    </citation>
    <scope>NUCLEOTIDE SEQUENCE</scope>
</reference>
<feature type="domain" description="Reverse transcriptase Ty1/copia-type" evidence="2">
    <location>
        <begin position="1030"/>
        <end position="1229"/>
    </location>
</feature>
<dbReference type="Pfam" id="PF07727">
    <property type="entry name" value="RVT_2"/>
    <property type="match status" value="1"/>
</dbReference>
<feature type="region of interest" description="Disordered" evidence="1">
    <location>
        <begin position="154"/>
        <end position="176"/>
    </location>
</feature>
<evidence type="ECO:0000259" key="2">
    <source>
        <dbReference type="Pfam" id="PF07727"/>
    </source>
</evidence>
<feature type="region of interest" description="Disordered" evidence="1">
    <location>
        <begin position="849"/>
        <end position="895"/>
    </location>
</feature>
<dbReference type="OrthoDB" id="434790at2759"/>
<dbReference type="PANTHER" id="PTHR11439:SF483">
    <property type="entry name" value="PEPTIDE SYNTHASE GLIP-LIKE, PUTATIVE (AFU_ORTHOLOGUE AFUA_3G12920)-RELATED"/>
    <property type="match status" value="1"/>
</dbReference>
<proteinExistence type="predicted"/>
<feature type="compositionally biased region" description="Pro residues" evidence="1">
    <location>
        <begin position="782"/>
        <end position="791"/>
    </location>
</feature>
<gene>
    <name evidence="3" type="ORF">C1SCF055_LOCUS11864</name>
</gene>
<evidence type="ECO:0000313" key="6">
    <source>
        <dbReference type="Proteomes" id="UP001152797"/>
    </source>
</evidence>
<dbReference type="EMBL" id="CAMXCT010000879">
    <property type="protein sequence ID" value="CAI3984322.1"/>
    <property type="molecule type" value="Genomic_DNA"/>
</dbReference>
<dbReference type="CDD" id="cd09272">
    <property type="entry name" value="RNase_HI_RT_Ty1"/>
    <property type="match status" value="1"/>
</dbReference>
<evidence type="ECO:0000313" key="3">
    <source>
        <dbReference type="EMBL" id="CAI3984322.1"/>
    </source>
</evidence>